<keyword evidence="3" id="KW-0633">Potassium transport</keyword>
<evidence type="ECO:0000256" key="2">
    <source>
        <dbReference type="ARBA" id="ARBA00022448"/>
    </source>
</evidence>
<evidence type="ECO:0000256" key="7">
    <source>
        <dbReference type="ARBA" id="ARBA00022958"/>
    </source>
</evidence>
<protein>
    <submittedName>
        <fullName evidence="14">Potassium transporter Kef</fullName>
    </submittedName>
</protein>
<keyword evidence="10 12" id="KW-0472">Membrane</keyword>
<evidence type="ECO:0000256" key="1">
    <source>
        <dbReference type="ARBA" id="ARBA00004141"/>
    </source>
</evidence>
<keyword evidence="8 12" id="KW-1133">Transmembrane helix</keyword>
<evidence type="ECO:0000256" key="3">
    <source>
        <dbReference type="ARBA" id="ARBA00022538"/>
    </source>
</evidence>
<keyword evidence="5" id="KW-0631">Potassium channel</keyword>
<evidence type="ECO:0000256" key="5">
    <source>
        <dbReference type="ARBA" id="ARBA00022826"/>
    </source>
</evidence>
<evidence type="ECO:0000256" key="9">
    <source>
        <dbReference type="ARBA" id="ARBA00023065"/>
    </source>
</evidence>
<gene>
    <name evidence="14" type="ORF">AUP42_20860</name>
</gene>
<dbReference type="GO" id="GO:0008076">
    <property type="term" value="C:voltage-gated potassium channel complex"/>
    <property type="evidence" value="ECO:0007669"/>
    <property type="project" value="InterPro"/>
</dbReference>
<evidence type="ECO:0000256" key="10">
    <source>
        <dbReference type="ARBA" id="ARBA00023136"/>
    </source>
</evidence>
<dbReference type="Pfam" id="PF00520">
    <property type="entry name" value="Ion_trans"/>
    <property type="match status" value="1"/>
</dbReference>
<keyword evidence="2" id="KW-0813">Transport</keyword>
<dbReference type="PANTHER" id="PTHR11537">
    <property type="entry name" value="VOLTAGE-GATED POTASSIUM CHANNEL"/>
    <property type="match status" value="1"/>
</dbReference>
<dbReference type="SUPFAM" id="SSF81324">
    <property type="entry name" value="Voltage-gated potassium channels"/>
    <property type="match status" value="1"/>
</dbReference>
<dbReference type="InterPro" id="IPR005821">
    <property type="entry name" value="Ion_trans_dom"/>
</dbReference>
<evidence type="ECO:0000256" key="12">
    <source>
        <dbReference type="SAM" id="Phobius"/>
    </source>
</evidence>
<dbReference type="PRINTS" id="PR00169">
    <property type="entry name" value="KCHANNEL"/>
</dbReference>
<keyword evidence="7" id="KW-0630">Potassium</keyword>
<accession>A0A154L3T8</accession>
<dbReference type="Gene3D" id="1.10.287.70">
    <property type="match status" value="1"/>
</dbReference>
<dbReference type="InterPro" id="IPR003937">
    <property type="entry name" value="K_chnl_volt-dep_KCNQ"/>
</dbReference>
<name>A0A154L3T8_9PROT</name>
<dbReference type="RefSeq" id="WP_062952230.1">
    <property type="nucleotide sequence ID" value="NZ_LPVY01000014.1"/>
</dbReference>
<dbReference type="PRINTS" id="PR01459">
    <property type="entry name" value="KCNQCHANNEL"/>
</dbReference>
<keyword evidence="4 12" id="KW-0812">Transmembrane</keyword>
<feature type="transmembrane region" description="Helical" evidence="12">
    <location>
        <begin position="154"/>
        <end position="176"/>
    </location>
</feature>
<feature type="transmembrane region" description="Helical" evidence="12">
    <location>
        <begin position="217"/>
        <end position="240"/>
    </location>
</feature>
<comment type="caution">
    <text evidence="14">The sequence shown here is derived from an EMBL/GenBank/DDBJ whole genome shotgun (WGS) entry which is preliminary data.</text>
</comment>
<evidence type="ECO:0000256" key="11">
    <source>
        <dbReference type="ARBA" id="ARBA00023303"/>
    </source>
</evidence>
<evidence type="ECO:0000259" key="13">
    <source>
        <dbReference type="Pfam" id="PF00520"/>
    </source>
</evidence>
<feature type="transmembrane region" description="Helical" evidence="12">
    <location>
        <begin position="94"/>
        <end position="116"/>
    </location>
</feature>
<dbReference type="InterPro" id="IPR027359">
    <property type="entry name" value="Volt_channel_dom_sf"/>
</dbReference>
<dbReference type="OrthoDB" id="9799090at2"/>
<feature type="transmembrane region" description="Helical" evidence="12">
    <location>
        <begin position="188"/>
        <end position="205"/>
    </location>
</feature>
<dbReference type="AlphaFoldDB" id="A0A154L3T8"/>
<dbReference type="PANTHER" id="PTHR11537:SF254">
    <property type="entry name" value="POTASSIUM VOLTAGE-GATED CHANNEL PROTEIN SHAB"/>
    <property type="match status" value="1"/>
</dbReference>
<dbReference type="Gene3D" id="1.20.120.350">
    <property type="entry name" value="Voltage-gated potassium channels. Chain C"/>
    <property type="match status" value="1"/>
</dbReference>
<keyword evidence="9" id="KW-0406">Ion transport</keyword>
<keyword evidence="11" id="KW-0407">Ion channel</keyword>
<reference evidence="14 15" key="1">
    <citation type="submission" date="2015-12" db="EMBL/GenBank/DDBJ databases">
        <title>Genome sequence of Thalassospira lucentensis MCCC 1A02072.</title>
        <authorList>
            <person name="Lu L."/>
            <person name="Lai Q."/>
            <person name="Shao Z."/>
            <person name="Qian P."/>
        </authorList>
    </citation>
    <scope>NUCLEOTIDE SEQUENCE [LARGE SCALE GENOMIC DNA]</scope>
    <source>
        <strain evidence="14 15">MCCC 1A02072</strain>
    </source>
</reference>
<keyword evidence="6" id="KW-0851">Voltage-gated channel</keyword>
<evidence type="ECO:0000256" key="6">
    <source>
        <dbReference type="ARBA" id="ARBA00022882"/>
    </source>
</evidence>
<sequence length="323" mass="36175">MERTLRSKVQNLLHGVDRQSRLSLTIHLILASLIVINVVCVILDTVHELAEQFFVLFLVIELICTTIFTIEYGLRVWSAPDNPKFSGKWGRLRYMLRPMAIVDLIAILPVFLLFFTSIDLRFIRIVRLLRLLKFTRYSTGLELMLMVFRQQMGIFGAASAALACMLVFSAGAIYLAEHEAQPDAFGNLPSALYWSVITLATVGYGDVVPITALGKVIASLISLTGIGIVAVPAGILASAFSSELRRREDAYRQQAAHQLSGKRLTEAVRRRLRSHQDELGISDEQALSIISDIRDIHHDHEDDLLSCPHCHKPLRFEVSEPGE</sequence>
<proteinExistence type="predicted"/>
<organism evidence="14 15">
    <name type="scientific">Thalassospira lucentensis</name>
    <dbReference type="NCBI Taxonomy" id="168935"/>
    <lineage>
        <taxon>Bacteria</taxon>
        <taxon>Pseudomonadati</taxon>
        <taxon>Pseudomonadota</taxon>
        <taxon>Alphaproteobacteria</taxon>
        <taxon>Rhodospirillales</taxon>
        <taxon>Thalassospiraceae</taxon>
        <taxon>Thalassospira</taxon>
    </lineage>
</organism>
<feature type="transmembrane region" description="Helical" evidence="12">
    <location>
        <begin position="53"/>
        <end position="74"/>
    </location>
</feature>
<dbReference type="Proteomes" id="UP000076335">
    <property type="component" value="Unassembled WGS sequence"/>
</dbReference>
<evidence type="ECO:0000256" key="4">
    <source>
        <dbReference type="ARBA" id="ARBA00022692"/>
    </source>
</evidence>
<feature type="domain" description="Ion transport" evidence="13">
    <location>
        <begin position="27"/>
        <end position="246"/>
    </location>
</feature>
<comment type="subcellular location">
    <subcellularLocation>
        <location evidence="1">Membrane</location>
        <topology evidence="1">Multi-pass membrane protein</topology>
    </subcellularLocation>
</comment>
<dbReference type="EMBL" id="LPVY01000014">
    <property type="protein sequence ID" value="KZB63514.1"/>
    <property type="molecule type" value="Genomic_DNA"/>
</dbReference>
<dbReference type="GO" id="GO:0005249">
    <property type="term" value="F:voltage-gated potassium channel activity"/>
    <property type="evidence" value="ECO:0007669"/>
    <property type="project" value="InterPro"/>
</dbReference>
<feature type="transmembrane region" description="Helical" evidence="12">
    <location>
        <begin position="24"/>
        <end position="46"/>
    </location>
</feature>
<dbReference type="GO" id="GO:0001508">
    <property type="term" value="P:action potential"/>
    <property type="evidence" value="ECO:0007669"/>
    <property type="project" value="TreeGrafter"/>
</dbReference>
<dbReference type="InterPro" id="IPR028325">
    <property type="entry name" value="VG_K_chnl"/>
</dbReference>
<evidence type="ECO:0000313" key="15">
    <source>
        <dbReference type="Proteomes" id="UP000076335"/>
    </source>
</evidence>
<evidence type="ECO:0000256" key="8">
    <source>
        <dbReference type="ARBA" id="ARBA00022989"/>
    </source>
</evidence>
<evidence type="ECO:0000313" key="14">
    <source>
        <dbReference type="EMBL" id="KZB63514.1"/>
    </source>
</evidence>